<protein>
    <recommendedName>
        <fullName evidence="2">Inosine/uridine-preferring nucleoside hydrolase domain-containing protein</fullName>
    </recommendedName>
</protein>
<dbReference type="SUPFAM" id="SSF53590">
    <property type="entry name" value="Nucleoside hydrolase"/>
    <property type="match status" value="1"/>
</dbReference>
<sequence length="29" mass="3166">MINLLLDVDTGIDDALALFYLADAQKQGQ</sequence>
<dbReference type="EMBL" id="UINC01059150">
    <property type="protein sequence ID" value="SVB82234.1"/>
    <property type="molecule type" value="Genomic_DNA"/>
</dbReference>
<evidence type="ECO:0000313" key="1">
    <source>
        <dbReference type="EMBL" id="SVB82234.1"/>
    </source>
</evidence>
<organism evidence="1">
    <name type="scientific">marine metagenome</name>
    <dbReference type="NCBI Taxonomy" id="408172"/>
    <lineage>
        <taxon>unclassified sequences</taxon>
        <taxon>metagenomes</taxon>
        <taxon>ecological metagenomes</taxon>
    </lineage>
</organism>
<name>A0A382H4M1_9ZZZZ</name>
<dbReference type="AlphaFoldDB" id="A0A382H4M1"/>
<evidence type="ECO:0008006" key="2">
    <source>
        <dbReference type="Google" id="ProtNLM"/>
    </source>
</evidence>
<proteinExistence type="predicted"/>
<dbReference type="InterPro" id="IPR036452">
    <property type="entry name" value="Ribo_hydro-like"/>
</dbReference>
<gene>
    <name evidence="1" type="ORF">METZ01_LOCUS235088</name>
</gene>
<accession>A0A382H4M1</accession>
<reference evidence="1" key="1">
    <citation type="submission" date="2018-05" db="EMBL/GenBank/DDBJ databases">
        <authorList>
            <person name="Lanie J.A."/>
            <person name="Ng W.-L."/>
            <person name="Kazmierczak K.M."/>
            <person name="Andrzejewski T.M."/>
            <person name="Davidsen T.M."/>
            <person name="Wayne K.J."/>
            <person name="Tettelin H."/>
            <person name="Glass J.I."/>
            <person name="Rusch D."/>
            <person name="Podicherti R."/>
            <person name="Tsui H.-C.T."/>
            <person name="Winkler M.E."/>
        </authorList>
    </citation>
    <scope>NUCLEOTIDE SEQUENCE</scope>
</reference>
<dbReference type="GO" id="GO:0016799">
    <property type="term" value="F:hydrolase activity, hydrolyzing N-glycosyl compounds"/>
    <property type="evidence" value="ECO:0007669"/>
    <property type="project" value="InterPro"/>
</dbReference>
<feature type="non-terminal residue" evidence="1">
    <location>
        <position position="29"/>
    </location>
</feature>